<keyword evidence="4" id="KW-0762">Sugar transport</keyword>
<dbReference type="PIRSF" id="PIRSF002808">
    <property type="entry name" value="Hexose_phosphate_transp"/>
    <property type="match status" value="1"/>
</dbReference>
<proteinExistence type="inferred from homology"/>
<feature type="transmembrane region" description="Helical" evidence="8">
    <location>
        <begin position="162"/>
        <end position="189"/>
    </location>
</feature>
<accession>A0A8S1INQ1</accession>
<dbReference type="GO" id="GO:0022857">
    <property type="term" value="F:transmembrane transporter activity"/>
    <property type="evidence" value="ECO:0007669"/>
    <property type="project" value="InterPro"/>
</dbReference>
<keyword evidence="3" id="KW-0813">Transport</keyword>
<feature type="transmembrane region" description="Helical" evidence="8">
    <location>
        <begin position="370"/>
        <end position="392"/>
    </location>
</feature>
<reference evidence="10" key="1">
    <citation type="submission" date="2020-12" db="EMBL/GenBank/DDBJ databases">
        <authorList>
            <person name="Iha C."/>
        </authorList>
    </citation>
    <scope>NUCLEOTIDE SEQUENCE</scope>
</reference>
<feature type="transmembrane region" description="Helical" evidence="8">
    <location>
        <begin position="399"/>
        <end position="418"/>
    </location>
</feature>
<evidence type="ECO:0000256" key="2">
    <source>
        <dbReference type="ARBA" id="ARBA00009598"/>
    </source>
</evidence>
<sequence>MTSPQALYPRLAPGMRLLQLLHGGPFGYSFYQITALVLTFFVYMSYHASRRPISIVKSALNPTGDSGCCGDDCDVSGVKAVRMLGESVDEGWAPFDGKCGESRLGYLDTAFLIAYTVGVFSSGHIGDRTNLRHFLLFGMIGSGVMISFVGLAYFWGIHSYGYFLLFQALTGMFEGTGWPIVVSVVAHWFGKGRRGLIMGIWNSHTSVGNMLGSFMAASVVGAGWGYSFILLAALISGVGVIVWLFLVPLPAEVCYEAPDTVEHAPEGTRPDEEAQASYEPLLNQEATVKPAQEGISFFDAWKIPGIVAYAFALFFSKLVAYTFLFWLPFYLTEDGADVSPKRAGDLSILFDLGGIFGGIAAGQLSDVTGASASVATGFTLLAMPAILGYKYLGNVSGGFSSFLLVVTGFFVNAPYALITTAVSADLGTHESIAGNHNALSTVTAIIDGMGSLGATAGPMLTGQILASGGTTTGAFNKMFMMLSGSSLMAGILLCGQVWKECKTHWKWQEEKTVSREALDGLNDYLP</sequence>
<feature type="transmembrane region" description="Helical" evidence="8">
    <location>
        <begin position="26"/>
        <end position="46"/>
    </location>
</feature>
<evidence type="ECO:0000313" key="11">
    <source>
        <dbReference type="Proteomes" id="UP000708148"/>
    </source>
</evidence>
<dbReference type="InterPro" id="IPR000849">
    <property type="entry name" value="Sugar_P_transporter"/>
</dbReference>
<feature type="transmembrane region" description="Helical" evidence="8">
    <location>
        <begin position="210"/>
        <end position="243"/>
    </location>
</feature>
<keyword evidence="5 8" id="KW-0812">Transmembrane</keyword>
<dbReference type="PANTHER" id="PTHR43184">
    <property type="entry name" value="MAJOR FACILITATOR SUPERFAMILY TRANSPORTER 16, ISOFORM B"/>
    <property type="match status" value="1"/>
</dbReference>
<dbReference type="InterPro" id="IPR036259">
    <property type="entry name" value="MFS_trans_sf"/>
</dbReference>
<evidence type="ECO:0000259" key="9">
    <source>
        <dbReference type="PROSITE" id="PS50850"/>
    </source>
</evidence>
<dbReference type="InterPro" id="IPR011701">
    <property type="entry name" value="MFS"/>
</dbReference>
<dbReference type="AlphaFoldDB" id="A0A8S1INQ1"/>
<organism evidence="10 11">
    <name type="scientific">Ostreobium quekettii</name>
    <dbReference type="NCBI Taxonomy" id="121088"/>
    <lineage>
        <taxon>Eukaryota</taxon>
        <taxon>Viridiplantae</taxon>
        <taxon>Chlorophyta</taxon>
        <taxon>core chlorophytes</taxon>
        <taxon>Ulvophyceae</taxon>
        <taxon>TCBD clade</taxon>
        <taxon>Bryopsidales</taxon>
        <taxon>Ostreobineae</taxon>
        <taxon>Ostreobiaceae</taxon>
        <taxon>Ostreobium</taxon>
    </lineage>
</organism>
<gene>
    <name evidence="10" type="ORF">OSTQU699_LOCUS603</name>
</gene>
<dbReference type="Gene3D" id="1.20.1250.20">
    <property type="entry name" value="MFS general substrate transporter like domains"/>
    <property type="match status" value="2"/>
</dbReference>
<comment type="similarity">
    <text evidence="2">Belongs to the major facilitator superfamily. Organophosphate:Pi antiporter (OPA) (TC 2.A.1.4) family.</text>
</comment>
<dbReference type="OrthoDB" id="3639251at2759"/>
<keyword evidence="11" id="KW-1185">Reference proteome</keyword>
<comment type="caution">
    <text evidence="10">The sequence shown here is derived from an EMBL/GenBank/DDBJ whole genome shotgun (WGS) entry which is preliminary data.</text>
</comment>
<dbReference type="PROSITE" id="PS50850">
    <property type="entry name" value="MFS"/>
    <property type="match status" value="1"/>
</dbReference>
<dbReference type="Pfam" id="PF07690">
    <property type="entry name" value="MFS_1"/>
    <property type="match status" value="1"/>
</dbReference>
<dbReference type="EMBL" id="CAJHUC010000321">
    <property type="protein sequence ID" value="CAD7695242.1"/>
    <property type="molecule type" value="Genomic_DNA"/>
</dbReference>
<dbReference type="SUPFAM" id="SSF103473">
    <property type="entry name" value="MFS general substrate transporter"/>
    <property type="match status" value="1"/>
</dbReference>
<feature type="transmembrane region" description="Helical" evidence="8">
    <location>
        <begin position="478"/>
        <end position="498"/>
    </location>
</feature>
<evidence type="ECO:0000256" key="5">
    <source>
        <dbReference type="ARBA" id="ARBA00022692"/>
    </source>
</evidence>
<protein>
    <recommendedName>
        <fullName evidence="9">Major facilitator superfamily (MFS) profile domain-containing protein</fullName>
    </recommendedName>
</protein>
<comment type="subcellular location">
    <subcellularLocation>
        <location evidence="1">Membrane</location>
        <topology evidence="1">Multi-pass membrane protein</topology>
    </subcellularLocation>
</comment>
<evidence type="ECO:0000256" key="7">
    <source>
        <dbReference type="ARBA" id="ARBA00023136"/>
    </source>
</evidence>
<evidence type="ECO:0000256" key="1">
    <source>
        <dbReference type="ARBA" id="ARBA00004141"/>
    </source>
</evidence>
<evidence type="ECO:0000256" key="8">
    <source>
        <dbReference type="SAM" id="Phobius"/>
    </source>
</evidence>
<feature type="transmembrane region" description="Helical" evidence="8">
    <location>
        <begin position="134"/>
        <end position="156"/>
    </location>
</feature>
<keyword evidence="7 8" id="KW-0472">Membrane</keyword>
<feature type="transmembrane region" description="Helical" evidence="8">
    <location>
        <begin position="306"/>
        <end position="331"/>
    </location>
</feature>
<keyword evidence="6 8" id="KW-1133">Transmembrane helix</keyword>
<dbReference type="GO" id="GO:0055062">
    <property type="term" value="P:phosphate ion homeostasis"/>
    <property type="evidence" value="ECO:0007669"/>
    <property type="project" value="UniProtKB-ARBA"/>
</dbReference>
<dbReference type="Proteomes" id="UP000708148">
    <property type="component" value="Unassembled WGS sequence"/>
</dbReference>
<name>A0A8S1INQ1_9CHLO</name>
<evidence type="ECO:0000256" key="4">
    <source>
        <dbReference type="ARBA" id="ARBA00022597"/>
    </source>
</evidence>
<dbReference type="PANTHER" id="PTHR43184:SF12">
    <property type="entry name" value="SUGAR PHOSPHATE EXCHANGER 3"/>
    <property type="match status" value="1"/>
</dbReference>
<dbReference type="GO" id="GO:0016020">
    <property type="term" value="C:membrane"/>
    <property type="evidence" value="ECO:0007669"/>
    <property type="project" value="UniProtKB-SubCell"/>
</dbReference>
<dbReference type="InterPro" id="IPR020846">
    <property type="entry name" value="MFS_dom"/>
</dbReference>
<feature type="domain" description="Major facilitator superfamily (MFS) profile" evidence="9">
    <location>
        <begin position="38"/>
        <end position="502"/>
    </location>
</feature>
<evidence type="ECO:0000313" key="10">
    <source>
        <dbReference type="EMBL" id="CAD7695242.1"/>
    </source>
</evidence>
<evidence type="ECO:0000256" key="3">
    <source>
        <dbReference type="ARBA" id="ARBA00022448"/>
    </source>
</evidence>
<evidence type="ECO:0000256" key="6">
    <source>
        <dbReference type="ARBA" id="ARBA00022989"/>
    </source>
</evidence>